<feature type="transmembrane region" description="Helical" evidence="1">
    <location>
        <begin position="382"/>
        <end position="405"/>
    </location>
</feature>
<keyword evidence="3" id="KW-1185">Reference proteome</keyword>
<feature type="transmembrane region" description="Helical" evidence="1">
    <location>
        <begin position="6"/>
        <end position="24"/>
    </location>
</feature>
<evidence type="ECO:0008006" key="4">
    <source>
        <dbReference type="Google" id="ProtNLM"/>
    </source>
</evidence>
<reference evidence="2 3" key="1">
    <citation type="submission" date="2019-02" db="EMBL/GenBank/DDBJ databases">
        <title>Deep-cultivation of Planctomycetes and their phenomic and genomic characterization uncovers novel biology.</title>
        <authorList>
            <person name="Wiegand S."/>
            <person name="Jogler M."/>
            <person name="Boedeker C."/>
            <person name="Pinto D."/>
            <person name="Vollmers J."/>
            <person name="Rivas-Marin E."/>
            <person name="Kohn T."/>
            <person name="Peeters S.H."/>
            <person name="Heuer A."/>
            <person name="Rast P."/>
            <person name="Oberbeckmann S."/>
            <person name="Bunk B."/>
            <person name="Jeske O."/>
            <person name="Meyerdierks A."/>
            <person name="Storesund J.E."/>
            <person name="Kallscheuer N."/>
            <person name="Luecker S."/>
            <person name="Lage O.M."/>
            <person name="Pohl T."/>
            <person name="Merkel B.J."/>
            <person name="Hornburger P."/>
            <person name="Mueller R.-W."/>
            <person name="Bruemmer F."/>
            <person name="Labrenz M."/>
            <person name="Spormann A.M."/>
            <person name="Op Den Camp H."/>
            <person name="Overmann J."/>
            <person name="Amann R."/>
            <person name="Jetten M.S.M."/>
            <person name="Mascher T."/>
            <person name="Medema M.H."/>
            <person name="Devos D.P."/>
            <person name="Kaster A.-K."/>
            <person name="Ovreas L."/>
            <person name="Rohde M."/>
            <person name="Galperin M.Y."/>
            <person name="Jogler C."/>
        </authorList>
    </citation>
    <scope>NUCLEOTIDE SEQUENCE [LARGE SCALE GENOMIC DNA]</scope>
    <source>
        <strain evidence="2 3">Q31b</strain>
    </source>
</reference>
<evidence type="ECO:0000256" key="1">
    <source>
        <dbReference type="SAM" id="Phobius"/>
    </source>
</evidence>
<keyword evidence="1" id="KW-1133">Transmembrane helix</keyword>
<feature type="transmembrane region" description="Helical" evidence="1">
    <location>
        <begin position="359"/>
        <end position="376"/>
    </location>
</feature>
<proteinExistence type="predicted"/>
<evidence type="ECO:0000313" key="3">
    <source>
        <dbReference type="Proteomes" id="UP000315471"/>
    </source>
</evidence>
<protein>
    <recommendedName>
        <fullName evidence="4">DUF819 domain-containing protein</fullName>
    </recommendedName>
</protein>
<dbReference type="Proteomes" id="UP000315471">
    <property type="component" value="Unassembled WGS sequence"/>
</dbReference>
<dbReference type="RefSeq" id="WP_146599090.1">
    <property type="nucleotide sequence ID" value="NZ_SJPY01000002.1"/>
</dbReference>
<dbReference type="OrthoDB" id="653763at2"/>
<dbReference type="Pfam" id="PF05684">
    <property type="entry name" value="DUF819"/>
    <property type="match status" value="1"/>
</dbReference>
<feature type="transmembrane region" description="Helical" evidence="1">
    <location>
        <begin position="95"/>
        <end position="121"/>
    </location>
</feature>
<evidence type="ECO:0000313" key="2">
    <source>
        <dbReference type="EMBL" id="TWU44060.1"/>
    </source>
</evidence>
<dbReference type="PANTHER" id="PTHR34289">
    <property type="entry name" value="PROTEIN, PUTATIVE (DUF819)-RELATED"/>
    <property type="match status" value="1"/>
</dbReference>
<feature type="transmembrane region" description="Helical" evidence="1">
    <location>
        <begin position="299"/>
        <end position="320"/>
    </location>
</feature>
<dbReference type="PRINTS" id="PR00173">
    <property type="entry name" value="EDTRNSPORT"/>
</dbReference>
<keyword evidence="1" id="KW-0812">Transmembrane</keyword>
<feature type="transmembrane region" description="Helical" evidence="1">
    <location>
        <begin position="62"/>
        <end position="83"/>
    </location>
</feature>
<gene>
    <name evidence="2" type="ORF">Q31b_15950</name>
</gene>
<keyword evidence="1" id="KW-0472">Membrane</keyword>
<feature type="transmembrane region" description="Helical" evidence="1">
    <location>
        <begin position="268"/>
        <end position="287"/>
    </location>
</feature>
<dbReference type="AlphaFoldDB" id="A0A5C6E5C7"/>
<comment type="caution">
    <text evidence="2">The sequence shown here is derived from an EMBL/GenBank/DDBJ whole genome shotgun (WGS) entry which is preliminary data.</text>
</comment>
<feature type="transmembrane region" description="Helical" evidence="1">
    <location>
        <begin position="36"/>
        <end position="56"/>
    </location>
</feature>
<accession>A0A5C6E5C7</accession>
<feature type="transmembrane region" description="Helical" evidence="1">
    <location>
        <begin position="227"/>
        <end position="248"/>
    </location>
</feature>
<name>A0A5C6E5C7_9BACT</name>
<dbReference type="EMBL" id="SJPY01000002">
    <property type="protein sequence ID" value="TWU44060.1"/>
    <property type="molecule type" value="Genomic_DNA"/>
</dbReference>
<organism evidence="2 3">
    <name type="scientific">Novipirellula aureliae</name>
    <dbReference type="NCBI Taxonomy" id="2527966"/>
    <lineage>
        <taxon>Bacteria</taxon>
        <taxon>Pseudomonadati</taxon>
        <taxon>Planctomycetota</taxon>
        <taxon>Planctomycetia</taxon>
        <taxon>Pirellulales</taxon>
        <taxon>Pirellulaceae</taxon>
        <taxon>Novipirellula</taxon>
    </lineage>
</organism>
<dbReference type="PANTHER" id="PTHR34289:SF8">
    <property type="entry name" value="DUF819 DOMAIN-CONTAINING PROTEIN"/>
    <property type="match status" value="1"/>
</dbReference>
<sequence length="410" mass="44334">MIDNDAVVFGLLMVILGLIFWTSSCDHWFFRRFYSLFPMLLLCYFVPSLLSLSGLVDPETSNLYFVATRYLLPASLVLLTLSIDLREIIKLGNKAVIMFLTGTVGVVLGGPLAVLIVGTFAPEWVGGSDSSAVWRGLSTVAGSWIGGGANQAAMKEIFNPSDELFSVMVTVDVIVAEVWMAFLLLGVGKSKAIDRLLKADASAIEHLTNKMETFSRETTRVPTTTDLFTILGFAFGVTAASHFAADWIAPWIHENAPKLDRFSLDSSFFWLIILATSGGVILSFTRARQFEGAGASRVGSVFIYILVATIGLKMDVSAIFETPEYFVVGGVWMLIHVLLLFLVAWWIRAPYFFLAVGSKANIGGAASAPVVAAAFHPSLAPVGVLLAVVGYALGTYMAYVCALMMQAASM</sequence>
<feature type="transmembrane region" description="Helical" evidence="1">
    <location>
        <begin position="164"/>
        <end position="188"/>
    </location>
</feature>
<dbReference type="InterPro" id="IPR008537">
    <property type="entry name" value="DUF819"/>
</dbReference>
<feature type="transmembrane region" description="Helical" evidence="1">
    <location>
        <begin position="326"/>
        <end position="347"/>
    </location>
</feature>